<name>A0A6H1U552_9CYAN</name>
<dbReference type="SMART" id="SM00267">
    <property type="entry name" value="GGDEF"/>
    <property type="match status" value="1"/>
</dbReference>
<dbReference type="Pfam" id="PF00072">
    <property type="entry name" value="Response_reg"/>
    <property type="match status" value="1"/>
</dbReference>
<dbReference type="SMART" id="SM00448">
    <property type="entry name" value="REC"/>
    <property type="match status" value="1"/>
</dbReference>
<dbReference type="InterPro" id="IPR001633">
    <property type="entry name" value="EAL_dom"/>
</dbReference>
<evidence type="ECO:0000259" key="3">
    <source>
        <dbReference type="PROSITE" id="PS50883"/>
    </source>
</evidence>
<keyword evidence="1" id="KW-0597">Phosphoprotein</keyword>
<evidence type="ECO:0000259" key="2">
    <source>
        <dbReference type="PROSITE" id="PS50110"/>
    </source>
</evidence>
<evidence type="ECO:0000256" key="1">
    <source>
        <dbReference type="PROSITE-ProRule" id="PRU00169"/>
    </source>
</evidence>
<accession>A0A6H1U552</accession>
<dbReference type="CDD" id="cd01949">
    <property type="entry name" value="GGDEF"/>
    <property type="match status" value="1"/>
</dbReference>
<feature type="domain" description="EAL" evidence="3">
    <location>
        <begin position="339"/>
        <end position="593"/>
    </location>
</feature>
<dbReference type="Gene3D" id="3.40.50.2300">
    <property type="match status" value="1"/>
</dbReference>
<feature type="domain" description="Response regulatory" evidence="2">
    <location>
        <begin position="3"/>
        <end position="119"/>
    </location>
</feature>
<dbReference type="Pfam" id="PF00990">
    <property type="entry name" value="GGDEF"/>
    <property type="match status" value="2"/>
</dbReference>
<dbReference type="PROSITE" id="PS50883">
    <property type="entry name" value="EAL"/>
    <property type="match status" value="1"/>
</dbReference>
<dbReference type="InterPro" id="IPR035919">
    <property type="entry name" value="EAL_sf"/>
</dbReference>
<evidence type="ECO:0000313" key="5">
    <source>
        <dbReference type="EMBL" id="QIZ73556.1"/>
    </source>
</evidence>
<dbReference type="InterPro" id="IPR050706">
    <property type="entry name" value="Cyclic-di-GMP_PDE-like"/>
</dbReference>
<dbReference type="CDD" id="cd01948">
    <property type="entry name" value="EAL"/>
    <property type="match status" value="1"/>
</dbReference>
<dbReference type="NCBIfam" id="TIGR00254">
    <property type="entry name" value="GGDEF"/>
    <property type="match status" value="1"/>
</dbReference>
<dbReference type="Pfam" id="PF00563">
    <property type="entry name" value="EAL"/>
    <property type="match status" value="1"/>
</dbReference>
<protein>
    <submittedName>
        <fullName evidence="5">EAL domain-containing protein</fullName>
    </submittedName>
</protein>
<gene>
    <name evidence="5" type="ORF">HCG48_02565</name>
</gene>
<dbReference type="CDD" id="cd17574">
    <property type="entry name" value="REC_OmpR"/>
    <property type="match status" value="1"/>
</dbReference>
<dbReference type="SUPFAM" id="SSF141868">
    <property type="entry name" value="EAL domain-like"/>
    <property type="match status" value="1"/>
</dbReference>
<dbReference type="SUPFAM" id="SSF55073">
    <property type="entry name" value="Nucleotide cyclase"/>
    <property type="match status" value="1"/>
</dbReference>
<dbReference type="InterPro" id="IPR000160">
    <property type="entry name" value="GGDEF_dom"/>
</dbReference>
<dbReference type="GO" id="GO:0071111">
    <property type="term" value="F:cyclic-guanylate-specific phosphodiesterase activity"/>
    <property type="evidence" value="ECO:0007669"/>
    <property type="project" value="InterPro"/>
</dbReference>
<evidence type="ECO:0000313" key="6">
    <source>
        <dbReference type="Proteomes" id="UP000500857"/>
    </source>
</evidence>
<dbReference type="PANTHER" id="PTHR33121">
    <property type="entry name" value="CYCLIC DI-GMP PHOSPHODIESTERASE PDEF"/>
    <property type="match status" value="1"/>
</dbReference>
<dbReference type="InterPro" id="IPR043128">
    <property type="entry name" value="Rev_trsase/Diguanyl_cyclase"/>
</dbReference>
<dbReference type="InterPro" id="IPR001789">
    <property type="entry name" value="Sig_transdc_resp-reg_receiver"/>
</dbReference>
<sequence>MKTILVIEDEEFVRANILEILDSMNFGTLGAENGKIGVELAQQHLPDLILCDIKMPELDGYGVLTELRQDPTTATIPFIFLTAKAEVADLRQGMNLGADDYLTKPFRRAELLSAVSVRLEKQAAMQQRYSHEKQELIASLQQVKARLNDSVHYDPLTKLPNQLLLREQFDRIETQAEGGQQPIPILYIGLDRFSRIVETLGHALSDRLIQEVARRLLSCVNPDDTVAHLNGERFAIVQSPFSQNLRPNSLGRDRFANGDGLPCLPLVEHILETMARPFLLDRHEIFMTVSIGIGIYPVHARDIDNLMKRAGAAMSRAQQLGGNQYEFYNPSLTAHAIADLNLETSLRYALERSEFLVYYQPQVELKTGKIAGAEALVRWQHPEKGLVSPGKFIPLAEEIGLIVPIGQWVLETACSQIQQWQARGLFEGRLAINLSIRQFNQPDLVPKLAEILETTGLEPSTLEIEVTESLLVQNIDNTIAKLKAIKALGMTIALDDFGTGYSSLSYLQQFPFDILKIDRCFVRNLPEDRKNAAIATAILQMAHGLNLKVVAEGVETYQELLFLYGQECDTLQGYLFSPPIATSEFETLLRTGKKLKLPETDDYLPSY</sequence>
<dbReference type="SMART" id="SM00052">
    <property type="entry name" value="EAL"/>
    <property type="match status" value="1"/>
</dbReference>
<dbReference type="FunFam" id="3.20.20.450:FF:000001">
    <property type="entry name" value="Cyclic di-GMP phosphodiesterase yahA"/>
    <property type="match status" value="1"/>
</dbReference>
<dbReference type="Proteomes" id="UP000500857">
    <property type="component" value="Chromosome"/>
</dbReference>
<dbReference type="PROSITE" id="PS50887">
    <property type="entry name" value="GGDEF"/>
    <property type="match status" value="1"/>
</dbReference>
<dbReference type="GO" id="GO:0000160">
    <property type="term" value="P:phosphorelay signal transduction system"/>
    <property type="evidence" value="ECO:0007669"/>
    <property type="project" value="InterPro"/>
</dbReference>
<dbReference type="EMBL" id="CP051167">
    <property type="protein sequence ID" value="QIZ73556.1"/>
    <property type="molecule type" value="Genomic_DNA"/>
</dbReference>
<keyword evidence="6" id="KW-1185">Reference proteome</keyword>
<dbReference type="Gene3D" id="3.30.70.270">
    <property type="match status" value="1"/>
</dbReference>
<dbReference type="InterPro" id="IPR011006">
    <property type="entry name" value="CheY-like_superfamily"/>
</dbReference>
<proteinExistence type="predicted"/>
<feature type="domain" description="GGDEF" evidence="4">
    <location>
        <begin position="181"/>
        <end position="330"/>
    </location>
</feature>
<dbReference type="KEGG" id="oxy:HCG48_02565"/>
<organism evidence="5 6">
    <name type="scientific">Oxynema aestuarii AP17</name>
    <dbReference type="NCBI Taxonomy" id="2064643"/>
    <lineage>
        <taxon>Bacteria</taxon>
        <taxon>Bacillati</taxon>
        <taxon>Cyanobacteriota</taxon>
        <taxon>Cyanophyceae</taxon>
        <taxon>Oscillatoriophycideae</taxon>
        <taxon>Oscillatoriales</taxon>
        <taxon>Oscillatoriaceae</taxon>
        <taxon>Oxynema</taxon>
        <taxon>Oxynema aestuarii</taxon>
    </lineage>
</organism>
<dbReference type="Gene3D" id="3.20.20.450">
    <property type="entry name" value="EAL domain"/>
    <property type="match status" value="1"/>
</dbReference>
<feature type="modified residue" description="4-aspartylphosphate" evidence="1">
    <location>
        <position position="52"/>
    </location>
</feature>
<dbReference type="InterPro" id="IPR029787">
    <property type="entry name" value="Nucleotide_cyclase"/>
</dbReference>
<dbReference type="PANTHER" id="PTHR33121:SF71">
    <property type="entry name" value="OXYGEN SENSOR PROTEIN DOSP"/>
    <property type="match status" value="1"/>
</dbReference>
<evidence type="ECO:0000259" key="4">
    <source>
        <dbReference type="PROSITE" id="PS50887"/>
    </source>
</evidence>
<reference evidence="5 6" key="1">
    <citation type="submission" date="2020-04" db="EMBL/GenBank/DDBJ databases">
        <authorList>
            <person name="Basu S."/>
            <person name="Maruthanayagam V."/>
            <person name="Chakraborty S."/>
            <person name="Pramanik A."/>
            <person name="Mukherjee J."/>
            <person name="Brink B."/>
        </authorList>
    </citation>
    <scope>NUCLEOTIDE SEQUENCE [LARGE SCALE GENOMIC DNA]</scope>
    <source>
        <strain evidence="5 6">AP17</strain>
    </source>
</reference>
<dbReference type="SUPFAM" id="SSF52172">
    <property type="entry name" value="CheY-like"/>
    <property type="match status" value="1"/>
</dbReference>
<dbReference type="PROSITE" id="PS50110">
    <property type="entry name" value="RESPONSE_REGULATORY"/>
    <property type="match status" value="1"/>
</dbReference>
<dbReference type="AlphaFoldDB" id="A0A6H1U552"/>